<evidence type="ECO:0000313" key="1">
    <source>
        <dbReference type="EMBL" id="SVA20037.1"/>
    </source>
</evidence>
<proteinExistence type="predicted"/>
<name>A0A381TYG2_9ZZZZ</name>
<dbReference type="EMBL" id="UINC01005240">
    <property type="protein sequence ID" value="SVA20037.1"/>
    <property type="molecule type" value="Genomic_DNA"/>
</dbReference>
<gene>
    <name evidence="1" type="ORF">METZ01_LOCUS72891</name>
</gene>
<organism evidence="1">
    <name type="scientific">marine metagenome</name>
    <dbReference type="NCBI Taxonomy" id="408172"/>
    <lineage>
        <taxon>unclassified sequences</taxon>
        <taxon>metagenomes</taxon>
        <taxon>ecological metagenomes</taxon>
    </lineage>
</organism>
<sequence>MLYTQVDFASKFPKKELGNVNYFTFTAPSETLV</sequence>
<dbReference type="AlphaFoldDB" id="A0A381TYG2"/>
<protein>
    <submittedName>
        <fullName evidence="1">Uncharacterized protein</fullName>
    </submittedName>
</protein>
<reference evidence="1" key="1">
    <citation type="submission" date="2018-05" db="EMBL/GenBank/DDBJ databases">
        <authorList>
            <person name="Lanie J.A."/>
            <person name="Ng W.-L."/>
            <person name="Kazmierczak K.M."/>
            <person name="Andrzejewski T.M."/>
            <person name="Davidsen T.M."/>
            <person name="Wayne K.J."/>
            <person name="Tettelin H."/>
            <person name="Glass J.I."/>
            <person name="Rusch D."/>
            <person name="Podicherti R."/>
            <person name="Tsui H.-C.T."/>
            <person name="Winkler M.E."/>
        </authorList>
    </citation>
    <scope>NUCLEOTIDE SEQUENCE</scope>
</reference>
<accession>A0A381TYG2</accession>